<name>W9G5G3_9MICO</name>
<feature type="transmembrane region" description="Helical" evidence="1">
    <location>
        <begin position="25"/>
        <end position="44"/>
    </location>
</feature>
<dbReference type="OrthoDB" id="3405416at2"/>
<dbReference type="EMBL" id="AWSA01000025">
    <property type="protein sequence ID" value="EWT01275.1"/>
    <property type="molecule type" value="Genomic_DNA"/>
</dbReference>
<protein>
    <submittedName>
        <fullName evidence="2">Uncharacterized protein</fullName>
    </submittedName>
</protein>
<keyword evidence="3" id="KW-1185">Reference proteome</keyword>
<accession>W9G5G3</accession>
<keyword evidence="1" id="KW-1133">Transmembrane helix</keyword>
<proteinExistence type="predicted"/>
<keyword evidence="1" id="KW-0812">Transmembrane</keyword>
<dbReference type="RefSeq" id="WP_034806442.1">
    <property type="nucleotide sequence ID" value="NZ_AWSA01000025.1"/>
</dbReference>
<gene>
    <name evidence="2" type="ORF">N865_05650</name>
</gene>
<evidence type="ECO:0000313" key="2">
    <source>
        <dbReference type="EMBL" id="EWT01275.1"/>
    </source>
</evidence>
<comment type="caution">
    <text evidence="2">The sequence shown here is derived from an EMBL/GenBank/DDBJ whole genome shotgun (WGS) entry which is preliminary data.</text>
</comment>
<organism evidence="2 3">
    <name type="scientific">Intrasporangium oryzae NRRL B-24470</name>
    <dbReference type="NCBI Taxonomy" id="1386089"/>
    <lineage>
        <taxon>Bacteria</taxon>
        <taxon>Bacillati</taxon>
        <taxon>Actinomycetota</taxon>
        <taxon>Actinomycetes</taxon>
        <taxon>Micrococcales</taxon>
        <taxon>Intrasporangiaceae</taxon>
        <taxon>Intrasporangium</taxon>
    </lineage>
</organism>
<keyword evidence="1" id="KW-0472">Membrane</keyword>
<evidence type="ECO:0000256" key="1">
    <source>
        <dbReference type="SAM" id="Phobius"/>
    </source>
</evidence>
<evidence type="ECO:0000313" key="3">
    <source>
        <dbReference type="Proteomes" id="UP000019489"/>
    </source>
</evidence>
<sequence>MRSRGSTSPRERPAPALILADGNRVAQTTMGTFLGGLILVTAAVGNAAAWAPVAAIAVGSVLGPAWLVLVVRAVRSRVEISTAGVRVRRVFSTRTIPAQDYDGATWNPTIFPSPGASLAVRRKSGRPVSAPTALSMLNNPMRPVDDEIAEIGQLIAAALTGPPAASHPCPMP</sequence>
<dbReference type="AlphaFoldDB" id="W9G5G3"/>
<dbReference type="Proteomes" id="UP000019489">
    <property type="component" value="Unassembled WGS sequence"/>
</dbReference>
<reference evidence="2 3" key="1">
    <citation type="submission" date="2013-08" db="EMBL/GenBank/DDBJ databases">
        <title>Intrasporangium oryzae NRRL B-24470.</title>
        <authorList>
            <person name="Liu H."/>
            <person name="Wang G."/>
        </authorList>
    </citation>
    <scope>NUCLEOTIDE SEQUENCE [LARGE SCALE GENOMIC DNA]</scope>
    <source>
        <strain evidence="2 3">NRRL B-24470</strain>
    </source>
</reference>
<feature type="transmembrane region" description="Helical" evidence="1">
    <location>
        <begin position="50"/>
        <end position="71"/>
    </location>
</feature>